<protein>
    <submittedName>
        <fullName evidence="1">ArsR family transcriptional regulator</fullName>
    </submittedName>
</protein>
<gene>
    <name evidence="1" type="ORF">RZO73_12850</name>
</gene>
<evidence type="ECO:0000313" key="2">
    <source>
        <dbReference type="Proteomes" id="UP001187239"/>
    </source>
</evidence>
<proteinExistence type="predicted"/>
<dbReference type="EMBL" id="JAWHXQ010000006">
    <property type="protein sequence ID" value="MDV0611416.1"/>
    <property type="molecule type" value="Genomic_DNA"/>
</dbReference>
<sequence length="37" mass="4292">MRPSPARKIIIDNVLAEGIFRQPKAVNMRSPHRHRAQ</sequence>
<name>A0AAE4MSM9_9ENTR</name>
<reference evidence="1" key="1">
    <citation type="submission" date="2023-10" db="EMBL/GenBank/DDBJ databases">
        <title>Surveillance and assessment of the effects of hospital wastewater treatment on clearance of pathogenic bacterial and antimicrobial resistance genes.</title>
        <authorList>
            <person name="Wu Y."/>
        </authorList>
    </citation>
    <scope>NUCLEOTIDE SEQUENCE</scope>
    <source>
        <strain evidence="1">23-M-SY-8</strain>
    </source>
</reference>
<dbReference type="RefSeq" id="WP_224052065.1">
    <property type="nucleotide sequence ID" value="NZ_BGLT01000043.1"/>
</dbReference>
<dbReference type="Proteomes" id="UP001187239">
    <property type="component" value="Unassembled WGS sequence"/>
</dbReference>
<accession>A0AAE4MSM9</accession>
<dbReference type="AlphaFoldDB" id="A0AAE4MSM9"/>
<evidence type="ECO:0000313" key="1">
    <source>
        <dbReference type="EMBL" id="MDV0611416.1"/>
    </source>
</evidence>
<organism evidence="1 2">
    <name type="scientific">Klebsiella quasipneumoniae subsp. similipneumoniae</name>
    <dbReference type="NCBI Taxonomy" id="1463164"/>
    <lineage>
        <taxon>Bacteria</taxon>
        <taxon>Pseudomonadati</taxon>
        <taxon>Pseudomonadota</taxon>
        <taxon>Gammaproteobacteria</taxon>
        <taxon>Enterobacterales</taxon>
        <taxon>Enterobacteriaceae</taxon>
        <taxon>Klebsiella/Raoultella group</taxon>
        <taxon>Klebsiella</taxon>
        <taxon>Klebsiella pneumoniae complex</taxon>
    </lineage>
</organism>
<comment type="caution">
    <text evidence="1">The sequence shown here is derived from an EMBL/GenBank/DDBJ whole genome shotgun (WGS) entry which is preliminary data.</text>
</comment>